<evidence type="ECO:0000313" key="1">
    <source>
        <dbReference type="EMBL" id="MDX8001236.1"/>
    </source>
</evidence>
<dbReference type="EMBL" id="VCDP01000205">
    <property type="protein sequence ID" value="MDX8001236.1"/>
    <property type="molecule type" value="Genomic_DNA"/>
</dbReference>
<reference evidence="2" key="1">
    <citation type="journal article" date="2024" name="Toxins">
        <title>Genome Sequence Analysis of Native Xenorhabdus Strains Isolated from Entomopathogenic Nematodes in Argentina.</title>
        <authorList>
            <person name="Palma L."/>
            <person name="Frizzo L."/>
            <person name="Kaiser S."/>
            <person name="Berry C."/>
            <person name="Caballero P."/>
            <person name="Bode H.B."/>
            <person name="Del Valle E.E."/>
        </authorList>
    </citation>
    <scope>NUCLEOTIDE SEQUENCE [LARGE SCALE GENOMIC DNA]</scope>
    <source>
        <strain evidence="2">Reich</strain>
    </source>
</reference>
<dbReference type="RefSeq" id="WP_319927929.1">
    <property type="nucleotide sequence ID" value="NZ_VCDP01000205.1"/>
</dbReference>
<keyword evidence="2" id="KW-1185">Reference proteome</keyword>
<proteinExistence type="predicted"/>
<evidence type="ECO:0000313" key="2">
    <source>
        <dbReference type="Proteomes" id="UP001271640"/>
    </source>
</evidence>
<protein>
    <recommendedName>
        <fullName evidence="3">DUF4145 domain-containing protein</fullName>
    </recommendedName>
</protein>
<comment type="caution">
    <text evidence="1">The sequence shown here is derived from an EMBL/GenBank/DDBJ whole genome shotgun (WGS) entry which is preliminary data.</text>
</comment>
<name>A0ABU4SRP0_9GAMM</name>
<dbReference type="Gene3D" id="1.20.120.330">
    <property type="entry name" value="Nucleotidyltransferases domain 2"/>
    <property type="match status" value="1"/>
</dbReference>
<dbReference type="Proteomes" id="UP001271640">
    <property type="component" value="Unassembled WGS sequence"/>
</dbReference>
<organism evidence="1 2">
    <name type="scientific">Xenorhabdus littoralis</name>
    <dbReference type="NCBI Taxonomy" id="2582835"/>
    <lineage>
        <taxon>Bacteria</taxon>
        <taxon>Pseudomonadati</taxon>
        <taxon>Pseudomonadota</taxon>
        <taxon>Gammaproteobacteria</taxon>
        <taxon>Enterobacterales</taxon>
        <taxon>Morganellaceae</taxon>
        <taxon>Xenorhabdus</taxon>
    </lineage>
</organism>
<sequence>METQIFADQMGELNLPELSLQAALTDDIIGSILRIHLMCEQLLESWICAACNQKNFFGDGKERVRINFETKLNIARNVGLPSPLYHSIKIINKIRNDVAHHHDFKDMPSNKISNLVNLLNSYKLDTPMDKHSDELPMKVLNEDGSVKGIYSIKDRDTPNKDKLFICFTMLQIKLFGTIAKIHSEQQNPLSWKY</sequence>
<accession>A0ABU4SRP0</accession>
<gene>
    <name evidence="1" type="ORF">FE394_19160</name>
</gene>
<evidence type="ECO:0008006" key="3">
    <source>
        <dbReference type="Google" id="ProtNLM"/>
    </source>
</evidence>